<dbReference type="InterPro" id="IPR050679">
    <property type="entry name" value="Bact_HTH_transcr_reg"/>
</dbReference>
<dbReference type="GO" id="GO:0003677">
    <property type="term" value="F:DNA binding"/>
    <property type="evidence" value="ECO:0007669"/>
    <property type="project" value="UniProtKB-KW"/>
</dbReference>
<dbReference type="Proteomes" id="UP000324058">
    <property type="component" value="Unassembled WGS sequence"/>
</dbReference>
<evidence type="ECO:0000313" key="4">
    <source>
        <dbReference type="EMBL" id="TYK99904.1"/>
    </source>
</evidence>
<dbReference type="FunFam" id="1.10.10.10:FF:000079">
    <property type="entry name" value="GntR family transcriptional regulator"/>
    <property type="match status" value="1"/>
</dbReference>
<accession>A0A4U7GTE3</accession>
<protein>
    <submittedName>
        <fullName evidence="4">GntR family transcriptional regulator</fullName>
    </submittedName>
</protein>
<dbReference type="InterPro" id="IPR036388">
    <property type="entry name" value="WH-like_DNA-bd_sf"/>
</dbReference>
<dbReference type="InterPro" id="IPR011663">
    <property type="entry name" value="UTRA"/>
</dbReference>
<evidence type="ECO:0000256" key="2">
    <source>
        <dbReference type="ARBA" id="ARBA00023125"/>
    </source>
</evidence>
<dbReference type="SMART" id="SM00345">
    <property type="entry name" value="HTH_GNTR"/>
    <property type="match status" value="1"/>
</dbReference>
<reference evidence="4 5" key="1">
    <citation type="submission" date="2019-02" db="EMBL/GenBank/DDBJ databases">
        <title>Novel genomic isolates of S. pyogenes and S. dysgalactiae subsp. equisimilis associated to necrotising fasciitis (NSTI).</title>
        <authorList>
            <person name="Barrantes I."/>
        </authorList>
    </citation>
    <scope>NUCLEOTIDE SEQUENCE [LARGE SCALE GENOMIC DNA]</scope>
    <source>
        <strain evidence="4 5">SPY2028</strain>
    </source>
</reference>
<sequence length="241" mass="27665">MNNRLEECGMLPAYIKIHDAIKKDIDLGIWPIGSRLPSERHLAEHFTVSRMTLRQAITLLVEEGILERRIGSGTYVASHRVQEKMRGTTSFTEIIRSQGRQPSSKLLSYQKQLASDTEVKELNLDKTDLVIRMERIRYADSVPLVYEIASIPEKFIKTVKRADITEHFFHSLIANGYEIGKSKQTIYAKLASERVASYLEVAKGHAILALTQVSYFTDGKPFEYVRSQYIGDRFEFYLENN</sequence>
<dbReference type="SMART" id="SM00866">
    <property type="entry name" value="UTRA"/>
    <property type="match status" value="1"/>
</dbReference>
<dbReference type="EMBL" id="SJLL01000004">
    <property type="protein sequence ID" value="TYK99904.1"/>
    <property type="molecule type" value="Genomic_DNA"/>
</dbReference>
<dbReference type="Gene3D" id="3.40.1410.10">
    <property type="entry name" value="Chorismate lyase-like"/>
    <property type="match status" value="1"/>
</dbReference>
<dbReference type="CDD" id="cd07377">
    <property type="entry name" value="WHTH_GntR"/>
    <property type="match status" value="1"/>
</dbReference>
<dbReference type="PANTHER" id="PTHR44846">
    <property type="entry name" value="MANNOSYL-D-GLYCERATE TRANSPORT/METABOLISM SYSTEM REPRESSOR MNGR-RELATED"/>
    <property type="match status" value="1"/>
</dbReference>
<dbReference type="STRING" id="1314.SD89_04565"/>
<dbReference type="Gene3D" id="1.10.10.10">
    <property type="entry name" value="Winged helix-like DNA-binding domain superfamily/Winged helix DNA-binding domain"/>
    <property type="match status" value="1"/>
</dbReference>
<dbReference type="OMA" id="EPVEWVR"/>
<dbReference type="Pfam" id="PF07702">
    <property type="entry name" value="UTRA"/>
    <property type="match status" value="1"/>
</dbReference>
<gene>
    <name evidence="4" type="ORF">E0F66_05180</name>
</gene>
<dbReference type="SUPFAM" id="SSF64288">
    <property type="entry name" value="Chorismate lyase-like"/>
    <property type="match status" value="1"/>
</dbReference>
<dbReference type="InterPro" id="IPR036390">
    <property type="entry name" value="WH_DNA-bd_sf"/>
</dbReference>
<keyword evidence="1" id="KW-0805">Transcription regulation</keyword>
<dbReference type="GO" id="GO:0045892">
    <property type="term" value="P:negative regulation of DNA-templated transcription"/>
    <property type="evidence" value="ECO:0007669"/>
    <property type="project" value="TreeGrafter"/>
</dbReference>
<dbReference type="OrthoDB" id="9815017at2"/>
<dbReference type="InterPro" id="IPR028978">
    <property type="entry name" value="Chorismate_lyase_/UTRA_dom_sf"/>
</dbReference>
<evidence type="ECO:0000313" key="5">
    <source>
        <dbReference type="Proteomes" id="UP000324058"/>
    </source>
</evidence>
<name>A0A4U7GTE3_STRPY</name>
<comment type="caution">
    <text evidence="4">The sequence shown here is derived from an EMBL/GenBank/DDBJ whole genome shotgun (WGS) entry which is preliminary data.</text>
</comment>
<dbReference type="SUPFAM" id="SSF46785">
    <property type="entry name" value="Winged helix' DNA-binding domain"/>
    <property type="match status" value="1"/>
</dbReference>
<dbReference type="PANTHER" id="PTHR44846:SF1">
    <property type="entry name" value="MANNOSYL-D-GLYCERATE TRANSPORT_METABOLISM SYSTEM REPRESSOR MNGR-RELATED"/>
    <property type="match status" value="1"/>
</dbReference>
<evidence type="ECO:0000256" key="1">
    <source>
        <dbReference type="ARBA" id="ARBA00023015"/>
    </source>
</evidence>
<dbReference type="AlphaFoldDB" id="A0A4U7GTE3"/>
<keyword evidence="2" id="KW-0238">DNA-binding</keyword>
<organism evidence="4 5">
    <name type="scientific">Streptococcus pyogenes</name>
    <dbReference type="NCBI Taxonomy" id="1314"/>
    <lineage>
        <taxon>Bacteria</taxon>
        <taxon>Bacillati</taxon>
        <taxon>Bacillota</taxon>
        <taxon>Bacilli</taxon>
        <taxon>Lactobacillales</taxon>
        <taxon>Streptococcaceae</taxon>
        <taxon>Streptococcus</taxon>
    </lineage>
</organism>
<keyword evidence="3" id="KW-0804">Transcription</keyword>
<dbReference type="GO" id="GO:0003700">
    <property type="term" value="F:DNA-binding transcription factor activity"/>
    <property type="evidence" value="ECO:0007669"/>
    <property type="project" value="InterPro"/>
</dbReference>
<evidence type="ECO:0000256" key="3">
    <source>
        <dbReference type="ARBA" id="ARBA00023163"/>
    </source>
</evidence>
<dbReference type="PRINTS" id="PR00035">
    <property type="entry name" value="HTHGNTR"/>
</dbReference>
<dbReference type="Pfam" id="PF00392">
    <property type="entry name" value="GntR"/>
    <property type="match status" value="1"/>
</dbReference>
<dbReference type="PROSITE" id="PS50949">
    <property type="entry name" value="HTH_GNTR"/>
    <property type="match status" value="1"/>
</dbReference>
<proteinExistence type="predicted"/>
<dbReference type="InterPro" id="IPR000524">
    <property type="entry name" value="Tscrpt_reg_HTH_GntR"/>
</dbReference>